<proteinExistence type="predicted"/>
<feature type="region of interest" description="Disordered" evidence="1">
    <location>
        <begin position="192"/>
        <end position="243"/>
    </location>
</feature>
<dbReference type="GO" id="GO:0004197">
    <property type="term" value="F:cysteine-type endopeptidase activity"/>
    <property type="evidence" value="ECO:0007669"/>
    <property type="project" value="InterPro"/>
</dbReference>
<organism evidence="2 3">
    <name type="scientific">Tricholaema leucomelas</name>
    <name type="common">pied barbet</name>
    <dbReference type="NCBI Taxonomy" id="240729"/>
    <lineage>
        <taxon>Eukaryota</taxon>
        <taxon>Metazoa</taxon>
        <taxon>Chordata</taxon>
        <taxon>Craniata</taxon>
        <taxon>Vertebrata</taxon>
        <taxon>Euteleostomi</taxon>
        <taxon>Archelosauria</taxon>
        <taxon>Archosauria</taxon>
        <taxon>Dinosauria</taxon>
        <taxon>Saurischia</taxon>
        <taxon>Theropoda</taxon>
        <taxon>Coelurosauria</taxon>
        <taxon>Aves</taxon>
        <taxon>Neognathae</taxon>
        <taxon>Neoaves</taxon>
        <taxon>Telluraves</taxon>
        <taxon>Coraciimorphae</taxon>
        <taxon>Piciformes</taxon>
        <taxon>Lybiidae</taxon>
        <taxon>Tricholaema lacrymosa</taxon>
    </lineage>
</organism>
<dbReference type="EMBL" id="WAAF01011795">
    <property type="protein sequence ID" value="NXX45407.1"/>
    <property type="molecule type" value="Genomic_DNA"/>
</dbReference>
<sequence length="680" mass="72200">ALTASPELKPTKRKTLAFLNHPAACSCCLCSDLVLSALCLRWLLCCARAELAGGSVPQGLALLRSLLPRCATTATRFASRLRDTLQGSSTSGHLLPVLGLLDELVATAYATLALQSLANPRLAEELQEELEKGLSFLASCRPHLPSLGVSRASLLLAKATATLCHLASKHGGSLDAVFASSWAWQLPTVAPAEPEVPTAPQTLKADPPKRDPPKHKPKKSSAAPKSGVRKSQRAKAQAVPGTKDVFAMGDSEGEVPAIVLHPLPCTPCHKSCALPTKPRLGPDPRTPFTIFSESSPPASRSRLLRAPRAVGKVKSRLQVGEGSREGQLGTPGTKPSPPPVLPSQVTFSDDSDLEEAKVELSSRAPRKASCARQALSPKPPVKCQGRSKGFGGCSSVAQPHRGQPGTHRAGAKGKKKEQRVTCRAGSRRVEEDLDPLRAAEEQERDLELSFEALQLCQEEEGAPGESRRPWRGQQGEDGQQQAGMDCPAVQQAGSGHPLNPKGTISNPLPTAGEVSSLDTVLKLLKDAFNCISHCPPGTLYSQLCQLLARALGDQDPLLTAYLLSESVSITTRHQLLQILHRKIHKQKKAAEGDVVQQLQGLSLQQGGSAQAGHHLGELQELFTFSPTELGSTERDNFQAQLQQLPSGVTVCQLALASAQPGCVGDTLLVTRLEKGAAPLS</sequence>
<name>A0A852J2T6_9PICI</name>
<dbReference type="Proteomes" id="UP000627253">
    <property type="component" value="Unassembled WGS sequence"/>
</dbReference>
<dbReference type="GO" id="GO:0072686">
    <property type="term" value="C:mitotic spindle"/>
    <property type="evidence" value="ECO:0007669"/>
    <property type="project" value="TreeGrafter"/>
</dbReference>
<dbReference type="OrthoDB" id="10255632at2759"/>
<feature type="non-terminal residue" evidence="2">
    <location>
        <position position="1"/>
    </location>
</feature>
<feature type="region of interest" description="Disordered" evidence="1">
    <location>
        <begin position="458"/>
        <end position="482"/>
    </location>
</feature>
<comment type="caution">
    <text evidence="2">The sequence shown here is derived from an EMBL/GenBank/DDBJ whole genome shotgun (WGS) entry which is preliminary data.</text>
</comment>
<evidence type="ECO:0000313" key="2">
    <source>
        <dbReference type="EMBL" id="NXX45407.1"/>
    </source>
</evidence>
<keyword evidence="3" id="KW-1185">Reference proteome</keyword>
<accession>A0A852J2T6</accession>
<dbReference type="GO" id="GO:0006508">
    <property type="term" value="P:proteolysis"/>
    <property type="evidence" value="ECO:0007669"/>
    <property type="project" value="InterPro"/>
</dbReference>
<dbReference type="InterPro" id="IPR005314">
    <property type="entry name" value="Peptidase_C50"/>
</dbReference>
<feature type="non-terminal residue" evidence="2">
    <location>
        <position position="680"/>
    </location>
</feature>
<dbReference type="AlphaFoldDB" id="A0A852J2T6"/>
<dbReference type="PANTHER" id="PTHR12792">
    <property type="entry name" value="EXTRA SPINDLE POLES 1-RELATED"/>
    <property type="match status" value="1"/>
</dbReference>
<dbReference type="GO" id="GO:0005737">
    <property type="term" value="C:cytoplasm"/>
    <property type="evidence" value="ECO:0007669"/>
    <property type="project" value="TreeGrafter"/>
</dbReference>
<feature type="compositionally biased region" description="Low complexity" evidence="1">
    <location>
        <begin position="294"/>
        <end position="309"/>
    </location>
</feature>
<evidence type="ECO:0000313" key="3">
    <source>
        <dbReference type="Proteomes" id="UP000627253"/>
    </source>
</evidence>
<dbReference type="GO" id="GO:0051307">
    <property type="term" value="P:meiotic chromosome separation"/>
    <property type="evidence" value="ECO:0007669"/>
    <property type="project" value="TreeGrafter"/>
</dbReference>
<gene>
    <name evidence="2" type="primary">Espl1</name>
    <name evidence="2" type="ORF">TRILEU_R15335</name>
</gene>
<protein>
    <submittedName>
        <fullName evidence="2">ESPL1 protein</fullName>
    </submittedName>
</protein>
<reference evidence="2" key="1">
    <citation type="submission" date="2020-02" db="EMBL/GenBank/DDBJ databases">
        <title>Bird 10,000 Genomes (B10K) Project - Family phase.</title>
        <authorList>
            <person name="Zhang G."/>
        </authorList>
    </citation>
    <scope>NUCLEOTIDE SEQUENCE</scope>
    <source>
        <strain evidence="2">B10K-DU-002-37</strain>
        <tissue evidence="2">Muscle</tissue>
    </source>
</reference>
<dbReference type="GO" id="GO:0005813">
    <property type="term" value="C:centrosome"/>
    <property type="evidence" value="ECO:0007669"/>
    <property type="project" value="TreeGrafter"/>
</dbReference>
<evidence type="ECO:0000256" key="1">
    <source>
        <dbReference type="SAM" id="MobiDB-lite"/>
    </source>
</evidence>
<dbReference type="GO" id="GO:0005634">
    <property type="term" value="C:nucleus"/>
    <property type="evidence" value="ECO:0007669"/>
    <property type="project" value="InterPro"/>
</dbReference>
<dbReference type="PANTHER" id="PTHR12792:SF0">
    <property type="entry name" value="SEPARIN"/>
    <property type="match status" value="1"/>
</dbReference>
<feature type="region of interest" description="Disordered" evidence="1">
    <location>
        <begin position="276"/>
        <end position="427"/>
    </location>
</feature>
<feature type="compositionally biased region" description="Low complexity" evidence="1">
    <location>
        <begin position="472"/>
        <end position="482"/>
    </location>
</feature>